<organism evidence="2 3">
    <name type="scientific">Pleurodeles waltl</name>
    <name type="common">Iberian ribbed newt</name>
    <dbReference type="NCBI Taxonomy" id="8319"/>
    <lineage>
        <taxon>Eukaryota</taxon>
        <taxon>Metazoa</taxon>
        <taxon>Chordata</taxon>
        <taxon>Craniata</taxon>
        <taxon>Vertebrata</taxon>
        <taxon>Euteleostomi</taxon>
        <taxon>Amphibia</taxon>
        <taxon>Batrachia</taxon>
        <taxon>Caudata</taxon>
        <taxon>Salamandroidea</taxon>
        <taxon>Salamandridae</taxon>
        <taxon>Pleurodelinae</taxon>
        <taxon>Pleurodeles</taxon>
    </lineage>
</organism>
<dbReference type="Proteomes" id="UP001066276">
    <property type="component" value="Chromosome 3_2"/>
</dbReference>
<sequence length="96" mass="10111">MAKNGRLEGTIQAQADTHKKTGKHQATAALPHSQALQEMREAEHAAASLGGRGMGSPRHSETHSDQESMLGSAYCSSLEASESLPQITPGTSDEIL</sequence>
<evidence type="ECO:0000256" key="1">
    <source>
        <dbReference type="SAM" id="MobiDB-lite"/>
    </source>
</evidence>
<feature type="region of interest" description="Disordered" evidence="1">
    <location>
        <begin position="1"/>
        <end position="96"/>
    </location>
</feature>
<name>A0AAV7TDS6_PLEWA</name>
<gene>
    <name evidence="2" type="ORF">NDU88_000016</name>
</gene>
<proteinExistence type="predicted"/>
<comment type="caution">
    <text evidence="2">The sequence shown here is derived from an EMBL/GenBank/DDBJ whole genome shotgun (WGS) entry which is preliminary data.</text>
</comment>
<accession>A0AAV7TDS6</accession>
<protein>
    <submittedName>
        <fullName evidence="2">Uncharacterized protein</fullName>
    </submittedName>
</protein>
<evidence type="ECO:0000313" key="3">
    <source>
        <dbReference type="Proteomes" id="UP001066276"/>
    </source>
</evidence>
<dbReference type="AlphaFoldDB" id="A0AAV7TDS6"/>
<reference evidence="2" key="1">
    <citation type="journal article" date="2022" name="bioRxiv">
        <title>Sequencing and chromosome-scale assembly of the giantPleurodeles waltlgenome.</title>
        <authorList>
            <person name="Brown T."/>
            <person name="Elewa A."/>
            <person name="Iarovenko S."/>
            <person name="Subramanian E."/>
            <person name="Araus A.J."/>
            <person name="Petzold A."/>
            <person name="Susuki M."/>
            <person name="Suzuki K.-i.T."/>
            <person name="Hayashi T."/>
            <person name="Toyoda A."/>
            <person name="Oliveira C."/>
            <person name="Osipova E."/>
            <person name="Leigh N.D."/>
            <person name="Simon A."/>
            <person name="Yun M.H."/>
        </authorList>
    </citation>
    <scope>NUCLEOTIDE SEQUENCE</scope>
    <source>
        <strain evidence="2">20211129_DDA</strain>
        <tissue evidence="2">Liver</tissue>
    </source>
</reference>
<feature type="compositionally biased region" description="Polar residues" evidence="1">
    <location>
        <begin position="74"/>
        <end position="96"/>
    </location>
</feature>
<dbReference type="EMBL" id="JANPWB010000006">
    <property type="protein sequence ID" value="KAJ1174723.1"/>
    <property type="molecule type" value="Genomic_DNA"/>
</dbReference>
<keyword evidence="3" id="KW-1185">Reference proteome</keyword>
<evidence type="ECO:0000313" key="2">
    <source>
        <dbReference type="EMBL" id="KAJ1174723.1"/>
    </source>
</evidence>